<sequence length="121" mass="13362">MSTEVRMVDLVWVLDCADPTALAPFWADLLGWTVRGDGGRYEAVLDADGVTRMLLQRVPEPKTVKNRMHLDLRVSDMDVWLPRALGLGASVVRGPFDDGGWLTTVLADPQGNEFCLIVPPE</sequence>
<proteinExistence type="predicted"/>
<dbReference type="EMBL" id="MTBP01000001">
    <property type="protein sequence ID" value="POM27878.1"/>
    <property type="molecule type" value="Genomic_DNA"/>
</dbReference>
<dbReference type="PROSITE" id="PS51819">
    <property type="entry name" value="VOC"/>
    <property type="match status" value="1"/>
</dbReference>
<dbReference type="Pfam" id="PF18029">
    <property type="entry name" value="Glyoxalase_6"/>
    <property type="match status" value="1"/>
</dbReference>
<accession>A0A2P4US57</accession>
<dbReference type="InterPro" id="IPR041581">
    <property type="entry name" value="Glyoxalase_6"/>
</dbReference>
<gene>
    <name evidence="2" type="ORF">BTM25_23020</name>
</gene>
<dbReference type="RefSeq" id="WP_205648030.1">
    <property type="nucleotide sequence ID" value="NZ_MTBP01000001.1"/>
</dbReference>
<dbReference type="AlphaFoldDB" id="A0A2P4US57"/>
<evidence type="ECO:0000259" key="1">
    <source>
        <dbReference type="PROSITE" id="PS51819"/>
    </source>
</evidence>
<comment type="caution">
    <text evidence="2">The sequence shown here is derived from an EMBL/GenBank/DDBJ whole genome shotgun (WGS) entry which is preliminary data.</text>
</comment>
<protein>
    <submittedName>
        <fullName evidence="2">Glyoxalase-like domain protein</fullName>
    </submittedName>
</protein>
<dbReference type="PANTHER" id="PTHR35908:SF1">
    <property type="entry name" value="CONSERVED PROTEIN"/>
    <property type="match status" value="1"/>
</dbReference>
<dbReference type="InterPro" id="IPR037523">
    <property type="entry name" value="VOC_core"/>
</dbReference>
<evidence type="ECO:0000313" key="2">
    <source>
        <dbReference type="EMBL" id="POM27878.1"/>
    </source>
</evidence>
<feature type="domain" description="VOC" evidence="1">
    <location>
        <begin position="6"/>
        <end position="119"/>
    </location>
</feature>
<evidence type="ECO:0000313" key="3">
    <source>
        <dbReference type="Proteomes" id="UP000242367"/>
    </source>
</evidence>
<keyword evidence="3" id="KW-1185">Reference proteome</keyword>
<name>A0A2P4US57_9ACTN</name>
<dbReference type="PANTHER" id="PTHR35908">
    <property type="entry name" value="HYPOTHETICAL FUSION PROTEIN"/>
    <property type="match status" value="1"/>
</dbReference>
<dbReference type="InterPro" id="IPR029068">
    <property type="entry name" value="Glyas_Bleomycin-R_OHBP_Dase"/>
</dbReference>
<dbReference type="SUPFAM" id="SSF54593">
    <property type="entry name" value="Glyoxalase/Bleomycin resistance protein/Dihydroxybiphenyl dioxygenase"/>
    <property type="match status" value="1"/>
</dbReference>
<reference evidence="2 3" key="1">
    <citation type="journal article" date="2017" name="Chemistry">
        <title>Isolation, Biosynthesis and Chemical Modifications of Rubterolones A-F: Rare Tropolone Alkaloids from Actinomadura sp. 5-2.</title>
        <authorList>
            <person name="Guo H."/>
            <person name="Benndorf R."/>
            <person name="Leichnitz D."/>
            <person name="Klassen J.L."/>
            <person name="Vollmers J."/>
            <person name="Gorls H."/>
            <person name="Steinacker M."/>
            <person name="Weigel C."/>
            <person name="Dahse H.M."/>
            <person name="Kaster A.K."/>
            <person name="de Beer Z.W."/>
            <person name="Poulsen M."/>
            <person name="Beemelmanns C."/>
        </authorList>
    </citation>
    <scope>NUCLEOTIDE SEQUENCE [LARGE SCALE GENOMIC DNA]</scope>
    <source>
        <strain evidence="2 3">5-2</strain>
    </source>
</reference>
<dbReference type="Proteomes" id="UP000242367">
    <property type="component" value="Unassembled WGS sequence"/>
</dbReference>
<organism evidence="2 3">
    <name type="scientific">Actinomadura rubteroloni</name>
    <dbReference type="NCBI Taxonomy" id="1926885"/>
    <lineage>
        <taxon>Bacteria</taxon>
        <taxon>Bacillati</taxon>
        <taxon>Actinomycetota</taxon>
        <taxon>Actinomycetes</taxon>
        <taxon>Streptosporangiales</taxon>
        <taxon>Thermomonosporaceae</taxon>
        <taxon>Actinomadura</taxon>
    </lineage>
</organism>
<dbReference type="Gene3D" id="3.10.180.10">
    <property type="entry name" value="2,3-Dihydroxybiphenyl 1,2-Dioxygenase, domain 1"/>
    <property type="match status" value="1"/>
</dbReference>